<dbReference type="AlphaFoldDB" id="A0A918QDS8"/>
<reference evidence="1" key="1">
    <citation type="journal article" date="2014" name="Int. J. Syst. Evol. Microbiol.">
        <title>Complete genome sequence of Corynebacterium casei LMG S-19264T (=DSM 44701T), isolated from a smear-ripened cheese.</title>
        <authorList>
            <consortium name="US DOE Joint Genome Institute (JGI-PGF)"/>
            <person name="Walter F."/>
            <person name="Albersmeier A."/>
            <person name="Kalinowski J."/>
            <person name="Ruckert C."/>
        </authorList>
    </citation>
    <scope>NUCLEOTIDE SEQUENCE</scope>
    <source>
        <strain evidence="1">KCTC 12368</strain>
    </source>
</reference>
<name>A0A918QDS8_9BACT</name>
<protein>
    <recommendedName>
        <fullName evidence="3">Viral A-type inclusion protein</fullName>
    </recommendedName>
</protein>
<evidence type="ECO:0000313" key="1">
    <source>
        <dbReference type="EMBL" id="GGZ39796.1"/>
    </source>
</evidence>
<dbReference type="EMBL" id="BMWX01000009">
    <property type="protein sequence ID" value="GGZ39796.1"/>
    <property type="molecule type" value="Genomic_DNA"/>
</dbReference>
<accession>A0A918QDS8</accession>
<evidence type="ECO:0008006" key="3">
    <source>
        <dbReference type="Google" id="ProtNLM"/>
    </source>
</evidence>
<proteinExistence type="predicted"/>
<comment type="caution">
    <text evidence="1">The sequence shown here is derived from an EMBL/GenBank/DDBJ whole genome shotgun (WGS) entry which is preliminary data.</text>
</comment>
<keyword evidence="2" id="KW-1185">Reference proteome</keyword>
<dbReference type="Proteomes" id="UP000619457">
    <property type="component" value="Unassembled WGS sequence"/>
</dbReference>
<reference evidence="1" key="2">
    <citation type="submission" date="2020-09" db="EMBL/GenBank/DDBJ databases">
        <authorList>
            <person name="Sun Q."/>
            <person name="Kim S."/>
        </authorList>
    </citation>
    <scope>NUCLEOTIDE SEQUENCE</scope>
    <source>
        <strain evidence="1">KCTC 12368</strain>
    </source>
</reference>
<sequence>MDMLNKIGLFSLLLMCLLSCNKQEEKVENLKNEILSIHDEVMPLMGEIKEDQRKLLEKSSALFLQDSVGNEKKILELNEIADRLDKAYESMFVWMRQYKVDFEGMKDEEVIAYLEEQKIKVSKVNEDITQALSDAKKQQTGSGD</sequence>
<gene>
    <name evidence="1" type="ORF">GCM10007049_36480</name>
</gene>
<evidence type="ECO:0000313" key="2">
    <source>
        <dbReference type="Proteomes" id="UP000619457"/>
    </source>
</evidence>
<organism evidence="1 2">
    <name type="scientific">Echinicola pacifica</name>
    <dbReference type="NCBI Taxonomy" id="346377"/>
    <lineage>
        <taxon>Bacteria</taxon>
        <taxon>Pseudomonadati</taxon>
        <taxon>Bacteroidota</taxon>
        <taxon>Cytophagia</taxon>
        <taxon>Cytophagales</taxon>
        <taxon>Cyclobacteriaceae</taxon>
        <taxon>Echinicola</taxon>
    </lineage>
</organism>